<keyword evidence="2" id="KW-1185">Reference proteome</keyword>
<protein>
    <submittedName>
        <fullName evidence="1">Uncharacterized protein</fullName>
    </submittedName>
</protein>
<proteinExistence type="predicted"/>
<organism evidence="1 2">
    <name type="scientific">Aminipila terrae</name>
    <dbReference type="NCBI Taxonomy" id="2697030"/>
    <lineage>
        <taxon>Bacteria</taxon>
        <taxon>Bacillati</taxon>
        <taxon>Bacillota</taxon>
        <taxon>Clostridia</taxon>
        <taxon>Peptostreptococcales</taxon>
        <taxon>Anaerovoracaceae</taxon>
        <taxon>Aminipila</taxon>
    </lineage>
</organism>
<name>A0A6P1M8Q7_9FIRM</name>
<dbReference type="AlphaFoldDB" id="A0A6P1M8Q7"/>
<evidence type="ECO:0000313" key="1">
    <source>
        <dbReference type="EMBL" id="QHI71119.1"/>
    </source>
</evidence>
<gene>
    <name evidence="1" type="ORF">Ami3637_00815</name>
</gene>
<accession>A0A6P1M8Q7</accession>
<dbReference type="RefSeq" id="WP_162360895.1">
    <property type="nucleotide sequence ID" value="NZ_CP047591.1"/>
</dbReference>
<evidence type="ECO:0000313" key="2">
    <source>
        <dbReference type="Proteomes" id="UP000463883"/>
    </source>
</evidence>
<dbReference type="Proteomes" id="UP000463883">
    <property type="component" value="Chromosome"/>
</dbReference>
<dbReference type="KEGG" id="amic:Ami3637_00815"/>
<dbReference type="EMBL" id="CP047591">
    <property type="protein sequence ID" value="QHI71119.1"/>
    <property type="molecule type" value="Genomic_DNA"/>
</dbReference>
<sequence>MDIAGIIIIEDTIIFEENRSAVMYDFLGMQESEQKIFLKTISVNQEMIQCLENIIIEFTKIKEEIDWMQVPSRDIEYYFKKNKFDDIQKQIDKISDSMLKEAKKEIQRFGLGIKAQGIAGYKGILEGSKVSSKTYPLRVYTDFNADELKSISEDIDLFSSGNQYFLCVIDNFIGIEPRGKEIISELVKNPKAKNNGVCIVLSSKEEKICDVTNQMYIGFVRKDEMDLDNQIKKQLIMSQYKIMLSILSEKRKAAMDKVFNYASDNMDTAIYLASMAAEEGTTNYEVLNEWIELRERYFAHCDSAQEMKRIILLSSMLGNLVSEQTDLKCEPETLIDFQTFEEYDYSINEFYLPPMSGDIFLIKNNYYMLVGQECEISLRDGKRKNPIAELVPISLIANKDMGKDKENYNFEKLLLGKFKTVDNIISNISIDCTKRVVIDNEILDLCAFNCTGVASIDTCSQLDVRTMNMMPIQWQQYYVSIKERIKGLQTKYNSINQKREELGFDMTELLEDLGASHNNRLISIIDFSPDGNEVIYEVRRICRIKNHTLLINKLFLEYRGRQAFNTINMDVGRTSKYKLMQDGTELCLDEKTAIVLLSSSRKDNDGKRLKNRPWQVKKTDLLELINMTKTHKNDEYLKQLETQDESILLDERTGYIASKSIKYTKQSYNDELILKIQLCK</sequence>
<reference evidence="1 2" key="1">
    <citation type="submission" date="2020-01" db="EMBL/GenBank/DDBJ databases">
        <title>Genomic analysis of Aminipila sp. CBA3637.</title>
        <authorList>
            <person name="Kim Y.B."/>
            <person name="Roh S.W."/>
        </authorList>
    </citation>
    <scope>NUCLEOTIDE SEQUENCE [LARGE SCALE GENOMIC DNA]</scope>
    <source>
        <strain evidence="1 2">CBA3637</strain>
    </source>
</reference>